<feature type="transmembrane region" description="Helical" evidence="1">
    <location>
        <begin position="431"/>
        <end position="451"/>
    </location>
</feature>
<feature type="transmembrane region" description="Helical" evidence="1">
    <location>
        <begin position="189"/>
        <end position="207"/>
    </location>
</feature>
<dbReference type="OrthoDB" id="138672at2"/>
<dbReference type="RefSeq" id="WP_042212433.1">
    <property type="nucleotide sequence ID" value="NZ_CP009285.1"/>
</dbReference>
<feature type="transmembrane region" description="Helical" evidence="1">
    <location>
        <begin position="70"/>
        <end position="98"/>
    </location>
</feature>
<evidence type="ECO:0000313" key="3">
    <source>
        <dbReference type="Proteomes" id="UP000029518"/>
    </source>
</evidence>
<keyword evidence="1" id="KW-1133">Transmembrane helix</keyword>
<feature type="transmembrane region" description="Helical" evidence="1">
    <location>
        <begin position="33"/>
        <end position="58"/>
    </location>
</feature>
<keyword evidence="1" id="KW-0472">Membrane</keyword>
<accession>A0A089LFQ4</accession>
<organism evidence="2 3">
    <name type="scientific">Paenibacillus borealis</name>
    <dbReference type="NCBI Taxonomy" id="160799"/>
    <lineage>
        <taxon>Bacteria</taxon>
        <taxon>Bacillati</taxon>
        <taxon>Bacillota</taxon>
        <taxon>Bacilli</taxon>
        <taxon>Bacillales</taxon>
        <taxon>Paenibacillaceae</taxon>
        <taxon>Paenibacillus</taxon>
    </lineage>
</organism>
<protein>
    <submittedName>
        <fullName evidence="2">Uncharacterized protein</fullName>
    </submittedName>
</protein>
<dbReference type="HOGENOM" id="CLU_031634_1_0_9"/>
<proteinExistence type="predicted"/>
<feature type="transmembrane region" description="Helical" evidence="1">
    <location>
        <begin position="501"/>
        <end position="521"/>
    </location>
</feature>
<evidence type="ECO:0000313" key="2">
    <source>
        <dbReference type="EMBL" id="AIQ57963.1"/>
    </source>
</evidence>
<feature type="transmembrane region" description="Helical" evidence="1">
    <location>
        <begin position="149"/>
        <end position="177"/>
    </location>
</feature>
<name>A0A089LFQ4_PAEBO</name>
<feature type="transmembrane region" description="Helical" evidence="1">
    <location>
        <begin position="249"/>
        <end position="269"/>
    </location>
</feature>
<dbReference type="AlphaFoldDB" id="A0A089LFQ4"/>
<keyword evidence="3" id="KW-1185">Reference proteome</keyword>
<feature type="transmembrane region" description="Helical" evidence="1">
    <location>
        <begin position="397"/>
        <end position="419"/>
    </location>
</feature>
<gene>
    <name evidence="2" type="ORF">PBOR_14265</name>
</gene>
<feature type="transmembrane region" description="Helical" evidence="1">
    <location>
        <begin position="356"/>
        <end position="376"/>
    </location>
</feature>
<feature type="transmembrane region" description="Helical" evidence="1">
    <location>
        <begin position="119"/>
        <end position="143"/>
    </location>
</feature>
<evidence type="ECO:0000256" key="1">
    <source>
        <dbReference type="SAM" id="Phobius"/>
    </source>
</evidence>
<dbReference type="KEGG" id="pbd:PBOR_14265"/>
<feature type="transmembrane region" description="Helical" evidence="1">
    <location>
        <begin position="472"/>
        <end position="495"/>
    </location>
</feature>
<dbReference type="EMBL" id="CP009285">
    <property type="protein sequence ID" value="AIQ57963.1"/>
    <property type="molecule type" value="Genomic_DNA"/>
</dbReference>
<keyword evidence="1" id="KW-0812">Transmembrane</keyword>
<dbReference type="Proteomes" id="UP000029518">
    <property type="component" value="Chromosome"/>
</dbReference>
<sequence>MINIWRLTKLQLLSSFGLNKALHTKDPAERRKALLLSITIIAGVLMIGAVSFSYSFMMAMAFEELGRMDLLLAIMMAVTSIVGFFTTVYKASGVLFSYKDYDLVMSLPVKTSHVVASRVLQLYVMNLFFTLLVMLPAGAVYAIQVSPGVLFYLFFGMTLLFITLLPIVAATIIGALISWVSSRFRASKMISVVFTFAVLIVFMLGSFKLDGDQQELADVGTGLGDAIFKLYPLASVYVDAVCSYRVSSLIFFIGLSVLAFVLFSTVLATRYKAIHTGLMTSHAASRYTMKPLHANSAFKALYFKELRRYFSSANYVLNTGIGMVLLLVMSVSLLFVSSEKLGVVLDIPQLSEYLSTLSPLVVSLFVVLSCTTASSVSLEGNHLWILTSSPVSKPTIILSKVAVNLTITIPVIAVSWGLLIYTLRTGWMESILMLVIPVLYACYSAMLGVIVNLKLPKLDWTSEVTAIKQSAAVLVSMLLGFISLVVPAALLMLLSTVNGNLILLGYGILMAAVCAGMYRYIQVSGERLFQRL</sequence>
<feature type="transmembrane region" description="Helical" evidence="1">
    <location>
        <begin position="315"/>
        <end position="336"/>
    </location>
</feature>
<reference evidence="2" key="1">
    <citation type="submission" date="2014-08" db="EMBL/GenBank/DDBJ databases">
        <title>Comparative genomics of the Paenibacillus odorifer group.</title>
        <authorList>
            <person name="den Bakker H.C."/>
            <person name="Tsai Y.-C.Y.-C."/>
            <person name="Martin N."/>
            <person name="Korlach J."/>
            <person name="Wiedmann M."/>
        </authorList>
    </citation>
    <scope>NUCLEOTIDE SEQUENCE [LARGE SCALE GENOMIC DNA]</scope>
    <source>
        <strain evidence="2">DSM 13188</strain>
    </source>
</reference>